<reference evidence="3" key="2">
    <citation type="submission" date="2023-05" db="EMBL/GenBank/DDBJ databases">
        <authorList>
            <consortium name="Lawrence Berkeley National Laboratory"/>
            <person name="Steindorff A."/>
            <person name="Hensen N."/>
            <person name="Bonometti L."/>
            <person name="Westerberg I."/>
            <person name="Brannstrom I.O."/>
            <person name="Guillou S."/>
            <person name="Cros-Aarteil S."/>
            <person name="Calhoun S."/>
            <person name="Haridas S."/>
            <person name="Kuo A."/>
            <person name="Mondo S."/>
            <person name="Pangilinan J."/>
            <person name="Riley R."/>
            <person name="Labutti K."/>
            <person name="Andreopoulos B."/>
            <person name="Lipzen A."/>
            <person name="Chen C."/>
            <person name="Yanf M."/>
            <person name="Daum C."/>
            <person name="Ng V."/>
            <person name="Clum A."/>
            <person name="Ohm R."/>
            <person name="Martin F."/>
            <person name="Silar P."/>
            <person name="Natvig D."/>
            <person name="Lalanne C."/>
            <person name="Gautier V."/>
            <person name="Ament-Velasquez S.L."/>
            <person name="Kruys A."/>
            <person name="Hutchinson M.I."/>
            <person name="Powell A.J."/>
            <person name="Barry K."/>
            <person name="Miller A.N."/>
            <person name="Grigoriev I.V."/>
            <person name="Debuchy R."/>
            <person name="Gladieux P."/>
            <person name="Thoren M.H."/>
            <person name="Johannesson H."/>
        </authorList>
    </citation>
    <scope>NUCLEOTIDE SEQUENCE</scope>
    <source>
        <strain evidence="3">CBS 123565</strain>
    </source>
</reference>
<sequence>MYGAFRLRSRVASSLDRAATGRPIVGFSPVLAVQVRSEGDTATFSTSVSSTLSQTSNPFSASSSLSSPSFPVAAIAAIIIGTAFLVFGVICLVFAFRRRAAKRGRRARMFTHPKGYQSVAAIRPDTPPSGASSPSTLSSLSTRALVDLEFYEENDNSQYGYPKTQLPQARAPAPRDRRSVDTIFALRFYYSHIPGLPAIPLPTPPRSPTRAPAPERTTPPAPASHTTPSPKHNPARQKGRTYLNPAGEPWVSVPPPNAPLPPPPRPTPASSPAPAPRPKTNSQTHSHIPDPRRHHTRNGNHPAQPPKRNHSRPAPIKVLPPPSPPPPNNPPSSPNPATAGPFPTPPASAPMCGANRPSSDPFPVPAPGPGPGPRPKEHRCLSTPRPASSPAADVRLVVGGVGGPMLFLVPAAPPERCGAGAGAGAGGARRWGAGLPWGGWWSPGCRGDGPRRTGRAGRSLWQGGDGRL</sequence>
<keyword evidence="4" id="KW-1185">Reference proteome</keyword>
<feature type="transmembrane region" description="Helical" evidence="2">
    <location>
        <begin position="72"/>
        <end position="96"/>
    </location>
</feature>
<feature type="compositionally biased region" description="Low complexity" evidence="1">
    <location>
        <begin position="128"/>
        <end position="138"/>
    </location>
</feature>
<protein>
    <submittedName>
        <fullName evidence="3">Uncharacterized protein</fullName>
    </submittedName>
</protein>
<evidence type="ECO:0000256" key="1">
    <source>
        <dbReference type="SAM" id="MobiDB-lite"/>
    </source>
</evidence>
<keyword evidence="2" id="KW-1133">Transmembrane helix</keyword>
<feature type="compositionally biased region" description="Pro residues" evidence="1">
    <location>
        <begin position="360"/>
        <end position="373"/>
    </location>
</feature>
<feature type="region of interest" description="Disordered" evidence="1">
    <location>
        <begin position="156"/>
        <end position="177"/>
    </location>
</feature>
<name>A0AAN6US69_9PEZI</name>
<comment type="caution">
    <text evidence="3">The sequence shown here is derived from an EMBL/GenBank/DDBJ whole genome shotgun (WGS) entry which is preliminary data.</text>
</comment>
<feature type="region of interest" description="Disordered" evidence="1">
    <location>
        <begin position="118"/>
        <end position="138"/>
    </location>
</feature>
<organism evidence="3 4">
    <name type="scientific">Trichocladium antarcticum</name>
    <dbReference type="NCBI Taxonomy" id="1450529"/>
    <lineage>
        <taxon>Eukaryota</taxon>
        <taxon>Fungi</taxon>
        <taxon>Dikarya</taxon>
        <taxon>Ascomycota</taxon>
        <taxon>Pezizomycotina</taxon>
        <taxon>Sordariomycetes</taxon>
        <taxon>Sordariomycetidae</taxon>
        <taxon>Sordariales</taxon>
        <taxon>Chaetomiaceae</taxon>
        <taxon>Trichocladium</taxon>
    </lineage>
</organism>
<evidence type="ECO:0000313" key="4">
    <source>
        <dbReference type="Proteomes" id="UP001304895"/>
    </source>
</evidence>
<dbReference type="EMBL" id="MU853402">
    <property type="protein sequence ID" value="KAK4137984.1"/>
    <property type="molecule type" value="Genomic_DNA"/>
</dbReference>
<feature type="compositionally biased region" description="Pro residues" evidence="1">
    <location>
        <begin position="252"/>
        <end position="277"/>
    </location>
</feature>
<evidence type="ECO:0000313" key="3">
    <source>
        <dbReference type="EMBL" id="KAK4137984.1"/>
    </source>
</evidence>
<proteinExistence type="predicted"/>
<reference evidence="3" key="1">
    <citation type="journal article" date="2023" name="Mol. Phylogenet. Evol.">
        <title>Genome-scale phylogeny and comparative genomics of the fungal order Sordariales.</title>
        <authorList>
            <person name="Hensen N."/>
            <person name="Bonometti L."/>
            <person name="Westerberg I."/>
            <person name="Brannstrom I.O."/>
            <person name="Guillou S."/>
            <person name="Cros-Aarteil S."/>
            <person name="Calhoun S."/>
            <person name="Haridas S."/>
            <person name="Kuo A."/>
            <person name="Mondo S."/>
            <person name="Pangilinan J."/>
            <person name="Riley R."/>
            <person name="LaButti K."/>
            <person name="Andreopoulos B."/>
            <person name="Lipzen A."/>
            <person name="Chen C."/>
            <person name="Yan M."/>
            <person name="Daum C."/>
            <person name="Ng V."/>
            <person name="Clum A."/>
            <person name="Steindorff A."/>
            <person name="Ohm R.A."/>
            <person name="Martin F."/>
            <person name="Silar P."/>
            <person name="Natvig D.O."/>
            <person name="Lalanne C."/>
            <person name="Gautier V."/>
            <person name="Ament-Velasquez S.L."/>
            <person name="Kruys A."/>
            <person name="Hutchinson M.I."/>
            <person name="Powell A.J."/>
            <person name="Barry K."/>
            <person name="Miller A.N."/>
            <person name="Grigoriev I.V."/>
            <person name="Debuchy R."/>
            <person name="Gladieux P."/>
            <person name="Hiltunen Thoren M."/>
            <person name="Johannesson H."/>
        </authorList>
    </citation>
    <scope>NUCLEOTIDE SEQUENCE</scope>
    <source>
        <strain evidence="3">CBS 123565</strain>
    </source>
</reference>
<dbReference type="AlphaFoldDB" id="A0AAN6US69"/>
<gene>
    <name evidence="3" type="ORF">BT67DRAFT_127408</name>
</gene>
<feature type="compositionally biased region" description="Pro residues" evidence="1">
    <location>
        <begin position="197"/>
        <end position="207"/>
    </location>
</feature>
<feature type="compositionally biased region" description="Pro residues" evidence="1">
    <location>
        <begin position="318"/>
        <end position="334"/>
    </location>
</feature>
<keyword evidence="2" id="KW-0812">Transmembrane</keyword>
<accession>A0AAN6US69</accession>
<dbReference type="Proteomes" id="UP001304895">
    <property type="component" value="Unassembled WGS sequence"/>
</dbReference>
<feature type="region of interest" description="Disordered" evidence="1">
    <location>
        <begin position="196"/>
        <end position="389"/>
    </location>
</feature>
<feature type="region of interest" description="Disordered" evidence="1">
    <location>
        <begin position="440"/>
        <end position="468"/>
    </location>
</feature>
<evidence type="ECO:0000256" key="2">
    <source>
        <dbReference type="SAM" id="Phobius"/>
    </source>
</evidence>
<keyword evidence="2" id="KW-0472">Membrane</keyword>